<dbReference type="EMBL" id="LAZR01000100">
    <property type="protein sequence ID" value="KKN91841.1"/>
    <property type="molecule type" value="Genomic_DNA"/>
</dbReference>
<sequence>MASVTQHTTINEYQDFVQKVYRLPNDRFFSSWDMLTNIERFITRGLKGIRKEDRDKTKVNLLISFSWLMSMMNQFHIGLENEVWKRFPYLCSYCASCPCSCKKNKVGKRQKVFVDEEKRPKTLKDFQVMFSEIYPSETRTLEHVGIHLAEEIGEFAEAILAYRGGHKEEDFNNIPLEAADLFSCFMGVFNSIEESMAKELSIMFSNNCYMCKNAPCTCSFKTIAEFKS</sequence>
<evidence type="ECO:0000313" key="1">
    <source>
        <dbReference type="EMBL" id="KKN91841.1"/>
    </source>
</evidence>
<organism evidence="1">
    <name type="scientific">marine sediment metagenome</name>
    <dbReference type="NCBI Taxonomy" id="412755"/>
    <lineage>
        <taxon>unclassified sequences</taxon>
        <taxon>metagenomes</taxon>
        <taxon>ecological metagenomes</taxon>
    </lineage>
</organism>
<dbReference type="SUPFAM" id="SSF101386">
    <property type="entry name" value="all-alpha NTP pyrophosphatases"/>
    <property type="match status" value="1"/>
</dbReference>
<proteinExistence type="predicted"/>
<accession>A0A0F9WZF0</accession>
<evidence type="ECO:0008006" key="2">
    <source>
        <dbReference type="Google" id="ProtNLM"/>
    </source>
</evidence>
<dbReference type="CDD" id="cd11523">
    <property type="entry name" value="NTP-PPase"/>
    <property type="match status" value="1"/>
</dbReference>
<comment type="caution">
    <text evidence="1">The sequence shown here is derived from an EMBL/GenBank/DDBJ whole genome shotgun (WGS) entry which is preliminary data.</text>
</comment>
<dbReference type="AlphaFoldDB" id="A0A0F9WZF0"/>
<reference evidence="1" key="1">
    <citation type="journal article" date="2015" name="Nature">
        <title>Complex archaea that bridge the gap between prokaryotes and eukaryotes.</title>
        <authorList>
            <person name="Spang A."/>
            <person name="Saw J.H."/>
            <person name="Jorgensen S.L."/>
            <person name="Zaremba-Niedzwiedzka K."/>
            <person name="Martijn J."/>
            <person name="Lind A.E."/>
            <person name="van Eijk R."/>
            <person name="Schleper C."/>
            <person name="Guy L."/>
            <person name="Ettema T.J."/>
        </authorList>
    </citation>
    <scope>NUCLEOTIDE SEQUENCE</scope>
</reference>
<gene>
    <name evidence="1" type="ORF">LCGC14_0215170</name>
</gene>
<dbReference type="Gene3D" id="1.10.287.1080">
    <property type="entry name" value="MazG-like"/>
    <property type="match status" value="1"/>
</dbReference>
<protein>
    <recommendedName>
        <fullName evidence="2">NTP pyrophosphohydrolase MazG putative catalytic core domain-containing protein</fullName>
    </recommendedName>
</protein>
<name>A0A0F9WZF0_9ZZZZ</name>